<name>A0A9W6G2X8_9BACT</name>
<dbReference type="PANTHER" id="PTHR48267:SF1">
    <property type="entry name" value="BILIRUBIN OXIDASE"/>
    <property type="match status" value="1"/>
</dbReference>
<dbReference type="CDD" id="cd13868">
    <property type="entry name" value="CuRO_2_CotA_like"/>
    <property type="match status" value="1"/>
</dbReference>
<evidence type="ECO:0000256" key="1">
    <source>
        <dbReference type="SAM" id="SignalP"/>
    </source>
</evidence>
<keyword evidence="3" id="KW-0946">Virion</keyword>
<feature type="chain" id="PRO_5040938393" evidence="1">
    <location>
        <begin position="18"/>
        <end position="699"/>
    </location>
</feature>
<feature type="domain" description="Plastocyanin-like" evidence="2">
    <location>
        <begin position="533"/>
        <end position="695"/>
    </location>
</feature>
<dbReference type="CDD" id="cd13891">
    <property type="entry name" value="CuRO_3_CotA_like"/>
    <property type="match status" value="1"/>
</dbReference>
<accession>A0A9W6G2X8</accession>
<dbReference type="CDD" id="cd13844">
    <property type="entry name" value="CuRO_1_BOD_CotA_like"/>
    <property type="match status" value="1"/>
</dbReference>
<dbReference type="PANTHER" id="PTHR48267">
    <property type="entry name" value="CUPREDOXIN SUPERFAMILY PROTEIN"/>
    <property type="match status" value="1"/>
</dbReference>
<evidence type="ECO:0000313" key="4">
    <source>
        <dbReference type="Proteomes" id="UP001144352"/>
    </source>
</evidence>
<dbReference type="Pfam" id="PF07731">
    <property type="entry name" value="Cu-oxidase_2"/>
    <property type="match status" value="1"/>
</dbReference>
<evidence type="ECO:0000259" key="2">
    <source>
        <dbReference type="Pfam" id="PF07731"/>
    </source>
</evidence>
<dbReference type="InterPro" id="IPR045087">
    <property type="entry name" value="Cu-oxidase_fam"/>
</dbReference>
<organism evidence="3 4">
    <name type="scientific">Geobacter hydrogenophilus</name>
    <dbReference type="NCBI Taxonomy" id="40983"/>
    <lineage>
        <taxon>Bacteria</taxon>
        <taxon>Pseudomonadati</taxon>
        <taxon>Thermodesulfobacteriota</taxon>
        <taxon>Desulfuromonadia</taxon>
        <taxon>Geobacterales</taxon>
        <taxon>Geobacteraceae</taxon>
        <taxon>Geobacter</taxon>
    </lineage>
</organism>
<sequence length="699" mass="74965">MLAGFALLALGIGNASASFLVPQTALPGKTIPKYRDPLPTFAGSRVPASPGYTVSFEEFRQQVLPASAGFGTTTVWGYKINDNGPLWPGYTVEATKGVPATATYLNNLAGPGGTPPLLQKYLTVDQAIHWADPFNLSCMFTPMAAGCFDPYNGPVPAVAHLHGGEDKSDFDGGPEQWFTPNGMRGPAYRTYTSAGAPLTPTNGAVYNYPNGQEATTLWFHDHALGTTRLNVYGGLAAFYFLRDARDTGRADNPIRLPAGDQETEIVIQDRQFDSAGQLLFPDGFPSGLNGPPTNPTVHPFWIPEFFGDVIVVNGKSWPYQNVEPRRYRLRLLNGSNARFYNLAFIDGVLHSAPIWQIGTDGGFLDAPVPIVHPGRLLLAPGERADIIVDFAPFAGQTVTLMNNAKAPFPSGTSADPQTTAQIMQFRVGTTVTGNTDGSCDPAASKKSGKQCVLRATPMVKLVTAKGTTAPGVTVAKRRQLVLREILGAGGPLEVLLNNTKWSGIMESTMGTTNTPVAGSTQLVDYWLTELPTLGSTEVWEIINTTGDAHPIHLHLVQFQILNRQPYQANKYLSAWMAALTAAGKGPGDGPPNPYGTALTDTLSIGGQNQVIGGNLLVTPYLQGSPVPAAPNEQGWKDTVVMMPGEVTRIAVRWSPQGNPIGGSVGYPFDATDGPGYVWHCHILDHEDNEMMRPYIPVKP</sequence>
<reference evidence="3" key="1">
    <citation type="submission" date="2022-12" db="EMBL/GenBank/DDBJ databases">
        <title>Reference genome sequencing for broad-spectrum identification of bacterial and archaeal isolates by mass spectrometry.</title>
        <authorList>
            <person name="Sekiguchi Y."/>
            <person name="Tourlousse D.M."/>
        </authorList>
    </citation>
    <scope>NUCLEOTIDE SEQUENCE</scope>
    <source>
        <strain evidence="3">H2</strain>
    </source>
</reference>
<keyword evidence="4" id="KW-1185">Reference proteome</keyword>
<dbReference type="EMBL" id="BSDS01000002">
    <property type="protein sequence ID" value="GLI39378.1"/>
    <property type="molecule type" value="Genomic_DNA"/>
</dbReference>
<dbReference type="GO" id="GO:0016491">
    <property type="term" value="F:oxidoreductase activity"/>
    <property type="evidence" value="ECO:0007669"/>
    <property type="project" value="InterPro"/>
</dbReference>
<proteinExistence type="predicted"/>
<protein>
    <submittedName>
        <fullName evidence="3">Spore coat protein</fullName>
    </submittedName>
</protein>
<dbReference type="AlphaFoldDB" id="A0A9W6G2X8"/>
<keyword evidence="3" id="KW-0167">Capsid protein</keyword>
<dbReference type="InterPro" id="IPR011706">
    <property type="entry name" value="Cu-oxidase_C"/>
</dbReference>
<dbReference type="Gene3D" id="2.60.40.420">
    <property type="entry name" value="Cupredoxins - blue copper proteins"/>
    <property type="match status" value="3"/>
</dbReference>
<keyword evidence="1" id="KW-0732">Signal</keyword>
<dbReference type="GO" id="GO:0005507">
    <property type="term" value="F:copper ion binding"/>
    <property type="evidence" value="ECO:0007669"/>
    <property type="project" value="InterPro"/>
</dbReference>
<feature type="signal peptide" evidence="1">
    <location>
        <begin position="1"/>
        <end position="17"/>
    </location>
</feature>
<dbReference type="InterPro" id="IPR008972">
    <property type="entry name" value="Cupredoxin"/>
</dbReference>
<dbReference type="Proteomes" id="UP001144352">
    <property type="component" value="Unassembled WGS sequence"/>
</dbReference>
<dbReference type="SUPFAM" id="SSF49503">
    <property type="entry name" value="Cupredoxins"/>
    <property type="match status" value="3"/>
</dbReference>
<evidence type="ECO:0000313" key="3">
    <source>
        <dbReference type="EMBL" id="GLI39378.1"/>
    </source>
</evidence>
<comment type="caution">
    <text evidence="3">The sequence shown here is derived from an EMBL/GenBank/DDBJ whole genome shotgun (WGS) entry which is preliminary data.</text>
</comment>
<gene>
    <name evidence="3" type="primary">cotA</name>
    <name evidence="3" type="ORF">GHYDROH2_28790</name>
</gene>